<dbReference type="AlphaFoldDB" id="A0A8T0I9N5"/>
<reference evidence="2" key="1">
    <citation type="submission" date="2020-06" db="EMBL/GenBank/DDBJ databases">
        <title>WGS assembly of Ceratodon purpureus strain R40.</title>
        <authorList>
            <person name="Carey S.B."/>
            <person name="Jenkins J."/>
            <person name="Shu S."/>
            <person name="Lovell J.T."/>
            <person name="Sreedasyam A."/>
            <person name="Maumus F."/>
            <person name="Tiley G.P."/>
            <person name="Fernandez-Pozo N."/>
            <person name="Barry K."/>
            <person name="Chen C."/>
            <person name="Wang M."/>
            <person name="Lipzen A."/>
            <person name="Daum C."/>
            <person name="Saski C.A."/>
            <person name="Payton A.C."/>
            <person name="Mcbreen J.C."/>
            <person name="Conrad R.E."/>
            <person name="Kollar L.M."/>
            <person name="Olsson S."/>
            <person name="Huttunen S."/>
            <person name="Landis J.B."/>
            <person name="Wickett N.J."/>
            <person name="Johnson M.G."/>
            <person name="Rensing S.A."/>
            <person name="Grimwood J."/>
            <person name="Schmutz J."/>
            <person name="Mcdaniel S.F."/>
        </authorList>
    </citation>
    <scope>NUCLEOTIDE SEQUENCE</scope>
    <source>
        <strain evidence="2">R40</strain>
    </source>
</reference>
<evidence type="ECO:0008006" key="4">
    <source>
        <dbReference type="Google" id="ProtNLM"/>
    </source>
</evidence>
<evidence type="ECO:0000313" key="2">
    <source>
        <dbReference type="EMBL" id="KAG0579188.1"/>
    </source>
</evidence>
<evidence type="ECO:0000313" key="3">
    <source>
        <dbReference type="Proteomes" id="UP000822688"/>
    </source>
</evidence>
<dbReference type="Proteomes" id="UP000822688">
    <property type="component" value="Chromosome 4"/>
</dbReference>
<proteinExistence type="predicted"/>
<accession>A0A8T0I9N5</accession>
<evidence type="ECO:0000256" key="1">
    <source>
        <dbReference type="SAM" id="SignalP"/>
    </source>
</evidence>
<dbReference type="EMBL" id="CM026424">
    <property type="protein sequence ID" value="KAG0579188.1"/>
    <property type="molecule type" value="Genomic_DNA"/>
</dbReference>
<feature type="chain" id="PRO_5035898164" description="Secreted protein" evidence="1">
    <location>
        <begin position="27"/>
        <end position="68"/>
    </location>
</feature>
<feature type="signal peptide" evidence="1">
    <location>
        <begin position="1"/>
        <end position="26"/>
    </location>
</feature>
<keyword evidence="3" id="KW-1185">Reference proteome</keyword>
<keyword evidence="1" id="KW-0732">Signal</keyword>
<protein>
    <recommendedName>
        <fullName evidence="4">Secreted protein</fullName>
    </recommendedName>
</protein>
<name>A0A8T0I9N5_CERPU</name>
<organism evidence="2 3">
    <name type="scientific">Ceratodon purpureus</name>
    <name type="common">Fire moss</name>
    <name type="synonym">Dicranum purpureum</name>
    <dbReference type="NCBI Taxonomy" id="3225"/>
    <lineage>
        <taxon>Eukaryota</taxon>
        <taxon>Viridiplantae</taxon>
        <taxon>Streptophyta</taxon>
        <taxon>Embryophyta</taxon>
        <taxon>Bryophyta</taxon>
        <taxon>Bryophytina</taxon>
        <taxon>Bryopsida</taxon>
        <taxon>Dicranidae</taxon>
        <taxon>Pseudoditrichales</taxon>
        <taxon>Ditrichaceae</taxon>
        <taxon>Ceratodon</taxon>
    </lineage>
</organism>
<sequence length="68" mass="7505">MIVSSSSTTRMLSLVWLSRSAGVVGSDRCRVVLYSNYCPLDPALKCRFSLAQSIPTKTRVRCALPNIQ</sequence>
<gene>
    <name evidence="2" type="ORF">KC19_4G079900</name>
</gene>
<comment type="caution">
    <text evidence="2">The sequence shown here is derived from an EMBL/GenBank/DDBJ whole genome shotgun (WGS) entry which is preliminary data.</text>
</comment>